<reference evidence="6" key="1">
    <citation type="submission" date="2021-01" db="UniProtKB">
        <authorList>
            <consortium name="EnsemblMetazoa"/>
        </authorList>
    </citation>
    <scope>IDENTIFICATION</scope>
</reference>
<dbReference type="OrthoDB" id="189226at2759"/>
<accession>A0A7M7JJ34</accession>
<keyword evidence="4" id="KW-0472">Membrane</keyword>
<dbReference type="PANTHER" id="PTHR10983">
    <property type="entry name" value="1-ACYLGLYCEROL-3-PHOSPHATE ACYLTRANSFERASE-RELATED"/>
    <property type="match status" value="1"/>
</dbReference>
<evidence type="ECO:0000313" key="7">
    <source>
        <dbReference type="Proteomes" id="UP000594260"/>
    </source>
</evidence>
<dbReference type="SMART" id="SM00563">
    <property type="entry name" value="PlsC"/>
    <property type="match status" value="1"/>
</dbReference>
<dbReference type="InParanoid" id="A0A7M7JJ34"/>
<keyword evidence="2" id="KW-0808">Transferase</keyword>
<dbReference type="RefSeq" id="XP_022651157.1">
    <property type="nucleotide sequence ID" value="XM_022795422.1"/>
</dbReference>
<dbReference type="GO" id="GO:0012505">
    <property type="term" value="C:endomembrane system"/>
    <property type="evidence" value="ECO:0007669"/>
    <property type="project" value="TreeGrafter"/>
</dbReference>
<dbReference type="AlphaFoldDB" id="A0A7M7JJ34"/>
<dbReference type="InterPro" id="IPR032098">
    <property type="entry name" value="Acyltransf_C"/>
</dbReference>
<dbReference type="FunCoup" id="A0A7M7JJ34">
    <property type="interactions" value="1350"/>
</dbReference>
<comment type="similarity">
    <text evidence="1">Belongs to the 1-acyl-sn-glycerol-3-phosphate acyltransferase family.</text>
</comment>
<evidence type="ECO:0000259" key="5">
    <source>
        <dbReference type="SMART" id="SM00563"/>
    </source>
</evidence>
<feature type="transmembrane region" description="Helical" evidence="4">
    <location>
        <begin position="62"/>
        <end position="89"/>
    </location>
</feature>
<keyword evidence="4" id="KW-1133">Transmembrane helix</keyword>
<dbReference type="Proteomes" id="UP000594260">
    <property type="component" value="Unplaced"/>
</dbReference>
<keyword evidence="7" id="KW-1185">Reference proteome</keyword>
<evidence type="ECO:0000256" key="4">
    <source>
        <dbReference type="SAM" id="Phobius"/>
    </source>
</evidence>
<keyword evidence="4" id="KW-0812">Transmembrane</keyword>
<dbReference type="SUPFAM" id="SSF69593">
    <property type="entry name" value="Glycerol-3-phosphate (1)-acyltransferase"/>
    <property type="match status" value="1"/>
</dbReference>
<proteinExistence type="inferred from homology"/>
<dbReference type="RefSeq" id="XP_022651158.1">
    <property type="nucleotide sequence ID" value="XM_022795423.1"/>
</dbReference>
<dbReference type="GO" id="GO:0003841">
    <property type="term" value="F:1-acylglycerol-3-phosphate O-acyltransferase activity"/>
    <property type="evidence" value="ECO:0007669"/>
    <property type="project" value="TreeGrafter"/>
</dbReference>
<feature type="domain" description="Phospholipid/glycerol acyltransferase" evidence="5">
    <location>
        <begin position="142"/>
        <end position="264"/>
    </location>
</feature>
<dbReference type="EnsemblMetazoa" id="XM_022795422">
    <property type="protein sequence ID" value="XP_022651157"/>
    <property type="gene ID" value="LOC111246202"/>
</dbReference>
<keyword evidence="3" id="KW-0012">Acyltransferase</keyword>
<dbReference type="GeneID" id="111246202"/>
<dbReference type="Pfam" id="PF01553">
    <property type="entry name" value="Acyltransferase"/>
    <property type="match status" value="1"/>
</dbReference>
<dbReference type="InterPro" id="IPR002123">
    <property type="entry name" value="Plipid/glycerol_acylTrfase"/>
</dbReference>
<feature type="transmembrane region" description="Helical" evidence="4">
    <location>
        <begin position="396"/>
        <end position="414"/>
    </location>
</feature>
<protein>
    <recommendedName>
        <fullName evidence="5">Phospholipid/glycerol acyltransferase domain-containing protein</fullName>
    </recommendedName>
</protein>
<evidence type="ECO:0000313" key="6">
    <source>
        <dbReference type="EnsemblMetazoa" id="XP_022651157"/>
    </source>
</evidence>
<dbReference type="KEGG" id="vde:111246202"/>
<name>A0A7M7JJ34_VARDE</name>
<evidence type="ECO:0000256" key="2">
    <source>
        <dbReference type="ARBA" id="ARBA00022679"/>
    </source>
</evidence>
<feature type="transmembrane region" description="Helical" evidence="4">
    <location>
        <begin position="365"/>
        <end position="384"/>
    </location>
</feature>
<sequence length="441" mass="50783">MNLMYDSSLSKLAVGLPSDGIVLDNRTSTGLLQRDFSQSSCIKGDTAQKKSIIMSFLKESTLMHMILVGTYLTLGLFINVVQAVAYCFIRPVNARFYRNLNGYLTYAHWNPVTTLGFWWSGSQCRVWCQDEETARSFGKNHALLLMNHTYEVDFLYCWMLFDMLDVLGSSKAVVKKMLAYVPIIGWNCVFGDQIFLERNWEKDRETLLSKLDTLLKYEDTMILTMFSEGTRFTEAKHQMSLKFAKEHELPILKHHLLPRPKGFVLCAQHFHNKLDYLYDVEIAMPKNQNNPASISTILRGKPIIADMYVRRFAFKDLPTDDEKLKAFLYRLYQEKDDIMEYYLTHNYTFPKGCVRMSISRPPHRATIYLTLLGGFAGSFLYWAVNAFYLAPSFPQMVTVSSIVAILYSSMHYLVGLTQANKASQYGTEKVSSKKDSEKKED</sequence>
<dbReference type="PANTHER" id="PTHR10983:SF24">
    <property type="entry name" value="1-ACYLGLYCEROL-3-PHOSPHATE O-ACYLTRANSFERASE 3, ISOFORM E-RELATED"/>
    <property type="match status" value="1"/>
</dbReference>
<dbReference type="OMA" id="YPLYAFY"/>
<organism evidence="6 7">
    <name type="scientific">Varroa destructor</name>
    <name type="common">Honeybee mite</name>
    <dbReference type="NCBI Taxonomy" id="109461"/>
    <lineage>
        <taxon>Eukaryota</taxon>
        <taxon>Metazoa</taxon>
        <taxon>Ecdysozoa</taxon>
        <taxon>Arthropoda</taxon>
        <taxon>Chelicerata</taxon>
        <taxon>Arachnida</taxon>
        <taxon>Acari</taxon>
        <taxon>Parasitiformes</taxon>
        <taxon>Mesostigmata</taxon>
        <taxon>Gamasina</taxon>
        <taxon>Dermanyssoidea</taxon>
        <taxon>Varroidae</taxon>
        <taxon>Varroa</taxon>
    </lineage>
</organism>
<dbReference type="Pfam" id="PF16076">
    <property type="entry name" value="Acyltransf_C"/>
    <property type="match status" value="1"/>
</dbReference>
<evidence type="ECO:0000256" key="3">
    <source>
        <dbReference type="ARBA" id="ARBA00023315"/>
    </source>
</evidence>
<evidence type="ECO:0000256" key="1">
    <source>
        <dbReference type="ARBA" id="ARBA00008655"/>
    </source>
</evidence>
<dbReference type="EnsemblMetazoa" id="XM_022795423">
    <property type="protein sequence ID" value="XP_022651158"/>
    <property type="gene ID" value="LOC111246202"/>
</dbReference>
<dbReference type="CDD" id="cd07990">
    <property type="entry name" value="LPLAT_LCLAT1-like"/>
    <property type="match status" value="1"/>
</dbReference>